<evidence type="ECO:0000313" key="9">
    <source>
        <dbReference type="EMBL" id="APB33078.1"/>
    </source>
</evidence>
<dbReference type="InterPro" id="IPR001567">
    <property type="entry name" value="Pept_M3A_M3B_dom"/>
</dbReference>
<dbReference type="RefSeq" id="WP_071453732.1">
    <property type="nucleotide sequence ID" value="NZ_CP017675.1"/>
</dbReference>
<evidence type="ECO:0000259" key="8">
    <source>
        <dbReference type="Pfam" id="PF08439"/>
    </source>
</evidence>
<dbReference type="InterPro" id="IPR013647">
    <property type="entry name" value="OligopepF_N_dom"/>
</dbReference>
<comment type="cofactor">
    <cofactor evidence="6">
        <name>Zn(2+)</name>
        <dbReference type="ChEBI" id="CHEBI:29105"/>
    </cofactor>
    <text evidence="6">Binds 1 zinc ion.</text>
</comment>
<evidence type="ECO:0000256" key="5">
    <source>
        <dbReference type="ARBA" id="ARBA00023049"/>
    </source>
</evidence>
<name>A0A1J0AAX3_9CYAN</name>
<accession>A0A1J0AAX3</accession>
<dbReference type="OrthoDB" id="9766487at2"/>
<evidence type="ECO:0000259" key="7">
    <source>
        <dbReference type="Pfam" id="PF01432"/>
    </source>
</evidence>
<evidence type="ECO:0000256" key="2">
    <source>
        <dbReference type="ARBA" id="ARBA00022723"/>
    </source>
</evidence>
<dbReference type="STRING" id="1188229.GlitD10_0764"/>
<organism evidence="9 10">
    <name type="scientific">Gloeomargarita lithophora Alchichica-D10</name>
    <dbReference type="NCBI Taxonomy" id="1188229"/>
    <lineage>
        <taxon>Bacteria</taxon>
        <taxon>Bacillati</taxon>
        <taxon>Cyanobacteriota</taxon>
        <taxon>Cyanophyceae</taxon>
        <taxon>Gloeomargaritales</taxon>
        <taxon>Gloeomargaritaceae</taxon>
        <taxon>Gloeomargarita</taxon>
    </lineage>
</organism>
<dbReference type="InterPro" id="IPR045090">
    <property type="entry name" value="Pept_M3A_M3B"/>
</dbReference>
<dbReference type="PANTHER" id="PTHR11804:SF5">
    <property type="entry name" value="OLIGOENDOPEPTIDASE F"/>
    <property type="match status" value="1"/>
</dbReference>
<proteinExistence type="inferred from homology"/>
<gene>
    <name evidence="9" type="primary">pepB</name>
    <name evidence="9" type="ORF">GlitD10_0764</name>
</gene>
<comment type="similarity">
    <text evidence="6">Belongs to the peptidase M3 family.</text>
</comment>
<dbReference type="Proteomes" id="UP000180235">
    <property type="component" value="Chromosome"/>
</dbReference>
<dbReference type="PANTHER" id="PTHR11804">
    <property type="entry name" value="PROTEASE M3 THIMET OLIGOPEPTIDASE-RELATED"/>
    <property type="match status" value="1"/>
</dbReference>
<dbReference type="Gene3D" id="1.10.1370.20">
    <property type="entry name" value="Oligoendopeptidase f, C-terminal domain"/>
    <property type="match status" value="1"/>
</dbReference>
<evidence type="ECO:0000313" key="10">
    <source>
        <dbReference type="Proteomes" id="UP000180235"/>
    </source>
</evidence>
<dbReference type="Pfam" id="PF08439">
    <property type="entry name" value="Peptidase_M3_N"/>
    <property type="match status" value="1"/>
</dbReference>
<evidence type="ECO:0000256" key="3">
    <source>
        <dbReference type="ARBA" id="ARBA00022801"/>
    </source>
</evidence>
<dbReference type="EMBL" id="CP017675">
    <property type="protein sequence ID" value="APB33078.1"/>
    <property type="molecule type" value="Genomic_DNA"/>
</dbReference>
<dbReference type="SUPFAM" id="SSF55486">
    <property type="entry name" value="Metalloproteases ('zincins'), catalytic domain"/>
    <property type="match status" value="1"/>
</dbReference>
<dbReference type="GO" id="GO:0006518">
    <property type="term" value="P:peptide metabolic process"/>
    <property type="evidence" value="ECO:0007669"/>
    <property type="project" value="TreeGrafter"/>
</dbReference>
<dbReference type="Pfam" id="PF01432">
    <property type="entry name" value="Peptidase_M3"/>
    <property type="match status" value="1"/>
</dbReference>
<keyword evidence="10" id="KW-1185">Reference proteome</keyword>
<keyword evidence="5 6" id="KW-0482">Metalloprotease</keyword>
<dbReference type="InterPro" id="IPR042088">
    <property type="entry name" value="OligoPept_F_C"/>
</dbReference>
<keyword evidence="1 6" id="KW-0645">Protease</keyword>
<dbReference type="GO" id="GO:0006508">
    <property type="term" value="P:proteolysis"/>
    <property type="evidence" value="ECO:0007669"/>
    <property type="project" value="UniProtKB-KW"/>
</dbReference>
<sequence length="595" mass="67674">MAVTYAREWDLSDLYNGLDDPRLQQDLRALQDQASAFRQQYRGRVGELTPAAVRTAIQTLEYLWERVGYCYAYPSLIFAADTRNTPARQVLDQVMQTATEIENQVLFFSLELQQLPAERLAALQEAAALVPYAHYLERVRLGQPYQLPEAVEQTRNQDSLTGRQAFIQLRSVHQGALTYRPVTTPEGTTATLEAELGALLFHADGDTRYQAYTSIREQLAAHNLLYGYILNTVAQDHRLENQMRGHASTLAKQLLVDEVPEGVFWSIMRGTETRYDLFQRYYQRKGEALGRKIRTCDVLAPWPSQQPVDTQIDYDRGIDLLLAALGQFSETYRSRSEQFFQRRWVDAQMRPGKQGGAFCSYIHGKNSYLLLSYADNYNSLFTLAHEMGHGLHFAWIGEAQTYFNSNPPMVLAEVASVFNELLLLDYLLAQASDQPDLQRVLLVRLIEDQLSLIFRQSTISRLELAIHERAVQGSFDQEFVNKTWTELYQQLCGSAVEVLPEHGVDWARVGHIFFKPYYCYQYTASSVVSLACYQQYRQQGQAFIPGYLQLLAAGGSQEQMGALRQYVGVDLTQPETIARALDTVAGLIDRLEASL</sequence>
<reference evidence="9 10" key="1">
    <citation type="submission" date="2016-10" db="EMBL/GenBank/DDBJ databases">
        <title>Description of Gloeomargarita lithophora gen. nov., sp. nov., a thylakoid-bearing basal-branching cyanobacterium with intracellular carbonates, and proposal for Gloeomargaritales ord. nov.</title>
        <authorList>
            <person name="Moreira D."/>
            <person name="Tavera R."/>
            <person name="Benzerara K."/>
            <person name="Skouri-Panet F."/>
            <person name="Couradeau E."/>
            <person name="Gerard E."/>
            <person name="Loussert C."/>
            <person name="Novelo E."/>
            <person name="Zivanovic Y."/>
            <person name="Lopez-Garcia P."/>
        </authorList>
    </citation>
    <scope>NUCLEOTIDE SEQUENCE [LARGE SCALE GENOMIC DNA]</scope>
    <source>
        <strain evidence="9 10">D10</strain>
    </source>
</reference>
<keyword evidence="4 6" id="KW-0862">Zinc</keyword>
<keyword evidence="2 6" id="KW-0479">Metal-binding</keyword>
<dbReference type="GO" id="GO:0046872">
    <property type="term" value="F:metal ion binding"/>
    <property type="evidence" value="ECO:0007669"/>
    <property type="project" value="UniProtKB-UniRule"/>
</dbReference>
<dbReference type="GO" id="GO:0004222">
    <property type="term" value="F:metalloendopeptidase activity"/>
    <property type="evidence" value="ECO:0007669"/>
    <property type="project" value="InterPro"/>
</dbReference>
<evidence type="ECO:0000256" key="4">
    <source>
        <dbReference type="ARBA" id="ARBA00022833"/>
    </source>
</evidence>
<feature type="domain" description="Oligopeptidase F N-terminal" evidence="8">
    <location>
        <begin position="111"/>
        <end position="169"/>
    </location>
</feature>
<feature type="domain" description="Peptidase M3A/M3B catalytic" evidence="7">
    <location>
        <begin position="206"/>
        <end position="581"/>
    </location>
</feature>
<dbReference type="AlphaFoldDB" id="A0A1J0AAX3"/>
<evidence type="ECO:0000256" key="6">
    <source>
        <dbReference type="RuleBase" id="RU003435"/>
    </source>
</evidence>
<keyword evidence="3 6" id="KW-0378">Hydrolase</keyword>
<evidence type="ECO:0000256" key="1">
    <source>
        <dbReference type="ARBA" id="ARBA00022670"/>
    </source>
</evidence>
<dbReference type="Gene3D" id="1.20.140.70">
    <property type="entry name" value="Oligopeptidase f, N-terminal domain"/>
    <property type="match status" value="1"/>
</dbReference>
<dbReference type="KEGG" id="glt:GlitD10_0764"/>
<protein>
    <submittedName>
        <fullName evidence="9">PepF/M3 family oligoendopeptidase</fullName>
    </submittedName>
</protein>